<sequence length="70" mass="7924">MWWRKGRTPAAGSEKTAHAIDERSKENARRAEVAQTHSDQLAATARPIQATIADQLERNHWAMLIFGRVN</sequence>
<dbReference type="Pfam" id="PF24596">
    <property type="entry name" value="DUF7620"/>
    <property type="match status" value="1"/>
</dbReference>
<protein>
    <submittedName>
        <fullName evidence="2">Uncharacterized protein</fullName>
    </submittedName>
</protein>
<dbReference type="RefSeq" id="YP_009303407.1">
    <property type="nucleotide sequence ID" value="NC_031255.2"/>
</dbReference>
<reference evidence="2" key="1">
    <citation type="submission" date="2018-02" db="EMBL/GenBank/DDBJ databases">
        <authorList>
            <person name="Arnold Z.M."/>
            <person name="Basina A."/>
            <person name="Iyer A.M."/>
            <person name="Stoner T.H."/>
            <person name="Kasturiarachi N.S."/>
            <person name="Pressimone C.A."/>
            <person name="Schiebel J.G."/>
            <person name="Furbee E.C."/>
            <person name="Grubb S.R."/>
            <person name="Warner M.H."/>
            <person name="Montgomery M.T."/>
            <person name="Garlena R.A."/>
            <person name="Russell D.A."/>
            <person name="Pope W.H."/>
            <person name="Jacobs-Sera D."/>
            <person name="Hendrix R.W."/>
            <person name="Hatfull G.F."/>
        </authorList>
    </citation>
    <scope>NUCLEOTIDE SEQUENCE</scope>
</reference>
<dbReference type="InterPro" id="IPR056037">
    <property type="entry name" value="DUF7620"/>
</dbReference>
<dbReference type="GeneID" id="29124554"/>
<feature type="region of interest" description="Disordered" evidence="1">
    <location>
        <begin position="1"/>
        <end position="40"/>
    </location>
</feature>
<dbReference type="Proteomes" id="UP000204094">
    <property type="component" value="Segment"/>
</dbReference>
<dbReference type="KEGG" id="vg:29124554"/>
<dbReference type="OrthoDB" id="34895at10239"/>
<feature type="compositionally biased region" description="Basic and acidic residues" evidence="1">
    <location>
        <begin position="15"/>
        <end position="32"/>
    </location>
</feature>
<evidence type="ECO:0000256" key="1">
    <source>
        <dbReference type="SAM" id="MobiDB-lite"/>
    </source>
</evidence>
<accession>A0A142KA12</accession>
<evidence type="ECO:0000313" key="3">
    <source>
        <dbReference type="Proteomes" id="UP000204094"/>
    </source>
</evidence>
<gene>
    <name evidence="2" type="primary">24</name>
    <name evidence="2" type="ORF">SEA_SCHNABELTIER_24</name>
</gene>
<organism evidence="2 3">
    <name type="scientific">Gordonia phage Schnabeltier</name>
    <dbReference type="NCBI Taxonomy" id="1821561"/>
    <lineage>
        <taxon>Viruses</taxon>
        <taxon>Duplodnaviria</taxon>
        <taxon>Heunggongvirae</taxon>
        <taxon>Uroviricota</taxon>
        <taxon>Caudoviricetes</taxon>
        <taxon>Schnabeltiervirus</taxon>
        <taxon>Schnabeltiervirus schnabeltier</taxon>
    </lineage>
</organism>
<keyword evidence="3" id="KW-1185">Reference proteome</keyword>
<dbReference type="EMBL" id="KU963252">
    <property type="protein sequence ID" value="AMS02945.1"/>
    <property type="molecule type" value="Genomic_DNA"/>
</dbReference>
<evidence type="ECO:0000313" key="2">
    <source>
        <dbReference type="EMBL" id="AMS02945.1"/>
    </source>
</evidence>
<proteinExistence type="predicted"/>
<name>A0A142KA12_9CAUD</name>